<feature type="transmembrane region" description="Helical" evidence="1">
    <location>
        <begin position="79"/>
        <end position="98"/>
    </location>
</feature>
<keyword evidence="1" id="KW-0812">Transmembrane</keyword>
<reference evidence="2 3" key="1">
    <citation type="submission" date="2024-10" db="EMBL/GenBank/DDBJ databases">
        <title>The Natural Products Discovery Center: Release of the First 8490 Sequenced Strains for Exploring Actinobacteria Biosynthetic Diversity.</title>
        <authorList>
            <person name="Kalkreuter E."/>
            <person name="Kautsar S.A."/>
            <person name="Yang D."/>
            <person name="Bader C.D."/>
            <person name="Teijaro C.N."/>
            <person name="Fluegel L."/>
            <person name="Davis C.M."/>
            <person name="Simpson J.R."/>
            <person name="Lauterbach L."/>
            <person name="Steele A.D."/>
            <person name="Gui C."/>
            <person name="Meng S."/>
            <person name="Li G."/>
            <person name="Viehrig K."/>
            <person name="Ye F."/>
            <person name="Su P."/>
            <person name="Kiefer A.F."/>
            <person name="Nichols A."/>
            <person name="Cepeda A.J."/>
            <person name="Yan W."/>
            <person name="Fan B."/>
            <person name="Jiang Y."/>
            <person name="Adhikari A."/>
            <person name="Zheng C.-J."/>
            <person name="Schuster L."/>
            <person name="Cowan T.M."/>
            <person name="Smanski M.J."/>
            <person name="Chevrette M.G."/>
            <person name="De Carvalho L.P.S."/>
            <person name="Shen B."/>
        </authorList>
    </citation>
    <scope>NUCLEOTIDE SEQUENCE [LARGE SCALE GENOMIC DNA]</scope>
    <source>
        <strain evidence="2 3">NPDC019275</strain>
    </source>
</reference>
<evidence type="ECO:0000313" key="3">
    <source>
        <dbReference type="Proteomes" id="UP001611415"/>
    </source>
</evidence>
<evidence type="ECO:0000256" key="1">
    <source>
        <dbReference type="SAM" id="Phobius"/>
    </source>
</evidence>
<proteinExistence type="predicted"/>
<dbReference type="Proteomes" id="UP001611415">
    <property type="component" value="Unassembled WGS sequence"/>
</dbReference>
<keyword evidence="1" id="KW-0472">Membrane</keyword>
<sequence length="138" mass="13006">MSLHHLPAAAVAVRDGFALATPANSHVSFQLAAGVADLSAGRLGAFVAALVGLTGVVVGGLVLARRAGRLGADDGRRGAGLALATGLIGAGLGGLVVVTADGGIGTGNGLGGGIVALVLGLTGTVLGGAGLVRARRTV</sequence>
<keyword evidence="3" id="KW-1185">Reference proteome</keyword>
<comment type="caution">
    <text evidence="2">The sequence shown here is derived from an EMBL/GenBank/DDBJ whole genome shotgun (WGS) entry which is preliminary data.</text>
</comment>
<feature type="transmembrane region" description="Helical" evidence="1">
    <location>
        <begin position="44"/>
        <end position="67"/>
    </location>
</feature>
<dbReference type="InterPro" id="IPR045770">
    <property type="entry name" value="DUF6223"/>
</dbReference>
<evidence type="ECO:0000313" key="2">
    <source>
        <dbReference type="EMBL" id="MFI2471914.1"/>
    </source>
</evidence>
<dbReference type="Pfam" id="PF19733">
    <property type="entry name" value="DUF6223"/>
    <property type="match status" value="1"/>
</dbReference>
<protein>
    <submittedName>
        <fullName evidence="2">DUF6223 family protein</fullName>
    </submittedName>
</protein>
<gene>
    <name evidence="2" type="ORF">ACH49W_00915</name>
</gene>
<organism evidence="2 3">
    <name type="scientific">Nocardia xishanensis</name>
    <dbReference type="NCBI Taxonomy" id="238964"/>
    <lineage>
        <taxon>Bacteria</taxon>
        <taxon>Bacillati</taxon>
        <taxon>Actinomycetota</taxon>
        <taxon>Actinomycetes</taxon>
        <taxon>Mycobacteriales</taxon>
        <taxon>Nocardiaceae</taxon>
        <taxon>Nocardia</taxon>
    </lineage>
</organism>
<name>A0ABW7WTE6_9NOCA</name>
<feature type="transmembrane region" description="Helical" evidence="1">
    <location>
        <begin position="110"/>
        <end position="132"/>
    </location>
</feature>
<dbReference type="EMBL" id="JBIRYO010000001">
    <property type="protein sequence ID" value="MFI2471914.1"/>
    <property type="molecule type" value="Genomic_DNA"/>
</dbReference>
<accession>A0ABW7WTE6</accession>
<dbReference type="RefSeq" id="WP_357400779.1">
    <property type="nucleotide sequence ID" value="NZ_JBEYCD010000001.1"/>
</dbReference>
<keyword evidence="1" id="KW-1133">Transmembrane helix</keyword>